<dbReference type="EMBL" id="BTGC01000003">
    <property type="protein sequence ID" value="GMM50443.1"/>
    <property type="molecule type" value="Genomic_DNA"/>
</dbReference>
<keyword evidence="1 5" id="KW-0723">Serine/threonine-protein kinase</keyword>
<protein>
    <submittedName>
        <fullName evidence="7">Protein kinase</fullName>
    </submittedName>
</protein>
<dbReference type="InterPro" id="IPR000719">
    <property type="entry name" value="Prot_kinase_dom"/>
</dbReference>
<feature type="binding site" evidence="4">
    <location>
        <position position="51"/>
    </location>
    <ligand>
        <name>ATP</name>
        <dbReference type="ChEBI" id="CHEBI:30616"/>
    </ligand>
</feature>
<dbReference type="PROSITE" id="PS00107">
    <property type="entry name" value="PROTEIN_KINASE_ATP"/>
    <property type="match status" value="1"/>
</dbReference>
<dbReference type="AlphaFoldDB" id="A0AAV5RI65"/>
<comment type="caution">
    <text evidence="7">The sequence shown here is derived from an EMBL/GenBank/DDBJ whole genome shotgun (WGS) entry which is preliminary data.</text>
</comment>
<sequence length="344" mass="39291">MQSTCFQNQGQITKKALIENYRILNDIGKGSFGNVMRAESKMYPGKFVAVKTLRSKIGSPKDFCRLREYSFFANVPKHPNLANCYEMFINSYTAGAVFILELADMNLLQPIVWHRECGPLPICTYDVATLTRDILLGTAHIHKFGYVHRDIKPENILLKFMSDGTTSVKIADFGLSKRLDSESSRWTSYVATRWYRAPEQLLEIGNHTTALDVWSVSLVMCELCNLRPLLPGETATEMLQYQVDYLGLPDQFGLSDVEVNMRLKVEEGAFAKRRAPGLPMITKNKMHRVFESFIRLGLEWNPSDRPSASQMAQYLEHLLCTEIKENTVPIKTTPLEQKRRCYSL</sequence>
<dbReference type="GO" id="GO:0004674">
    <property type="term" value="F:protein serine/threonine kinase activity"/>
    <property type="evidence" value="ECO:0007669"/>
    <property type="project" value="UniProtKB-KW"/>
</dbReference>
<keyword evidence="7" id="KW-0418">Kinase</keyword>
<evidence type="ECO:0000256" key="5">
    <source>
        <dbReference type="RuleBase" id="RU000304"/>
    </source>
</evidence>
<dbReference type="InterPro" id="IPR050117">
    <property type="entry name" value="MAPK"/>
</dbReference>
<dbReference type="PROSITE" id="PS00108">
    <property type="entry name" value="PROTEIN_KINASE_ST"/>
    <property type="match status" value="1"/>
</dbReference>
<gene>
    <name evidence="7" type="ORF">DASB73_014010</name>
</gene>
<dbReference type="SUPFAM" id="SSF56112">
    <property type="entry name" value="Protein kinase-like (PK-like)"/>
    <property type="match status" value="1"/>
</dbReference>
<dbReference type="GO" id="GO:0005524">
    <property type="term" value="F:ATP binding"/>
    <property type="evidence" value="ECO:0007669"/>
    <property type="project" value="UniProtKB-UniRule"/>
</dbReference>
<keyword evidence="2 4" id="KW-0547">Nucleotide-binding</keyword>
<evidence type="ECO:0000256" key="4">
    <source>
        <dbReference type="PROSITE-ProRule" id="PRU10141"/>
    </source>
</evidence>
<dbReference type="Pfam" id="PF00069">
    <property type="entry name" value="Pkinase"/>
    <property type="match status" value="1"/>
</dbReference>
<dbReference type="SMART" id="SM00220">
    <property type="entry name" value="S_TKc"/>
    <property type="match status" value="1"/>
</dbReference>
<dbReference type="PANTHER" id="PTHR24055">
    <property type="entry name" value="MITOGEN-ACTIVATED PROTEIN KINASE"/>
    <property type="match status" value="1"/>
</dbReference>
<accession>A0AAV5RI65</accession>
<comment type="similarity">
    <text evidence="5">Belongs to the protein kinase superfamily.</text>
</comment>
<reference evidence="7 8" key="1">
    <citation type="journal article" date="2023" name="Elife">
        <title>Identification of key yeast species and microbe-microbe interactions impacting larval growth of Drosophila in the wild.</title>
        <authorList>
            <person name="Mure A."/>
            <person name="Sugiura Y."/>
            <person name="Maeda R."/>
            <person name="Honda K."/>
            <person name="Sakurai N."/>
            <person name="Takahashi Y."/>
            <person name="Watada M."/>
            <person name="Katoh T."/>
            <person name="Gotoh A."/>
            <person name="Gotoh Y."/>
            <person name="Taniguchi I."/>
            <person name="Nakamura K."/>
            <person name="Hayashi T."/>
            <person name="Katayama T."/>
            <person name="Uemura T."/>
            <person name="Hattori Y."/>
        </authorList>
    </citation>
    <scope>NUCLEOTIDE SEQUENCE [LARGE SCALE GENOMIC DNA]</scope>
    <source>
        <strain evidence="7 8">SB-73</strain>
    </source>
</reference>
<evidence type="ECO:0000256" key="3">
    <source>
        <dbReference type="ARBA" id="ARBA00022840"/>
    </source>
</evidence>
<keyword evidence="7" id="KW-0808">Transferase</keyword>
<evidence type="ECO:0000256" key="2">
    <source>
        <dbReference type="ARBA" id="ARBA00022741"/>
    </source>
</evidence>
<name>A0AAV5RI65_STABA</name>
<keyword evidence="8" id="KW-1185">Reference proteome</keyword>
<dbReference type="Gene3D" id="1.10.510.10">
    <property type="entry name" value="Transferase(Phosphotransferase) domain 1"/>
    <property type="match status" value="1"/>
</dbReference>
<dbReference type="Proteomes" id="UP001362899">
    <property type="component" value="Unassembled WGS sequence"/>
</dbReference>
<evidence type="ECO:0000313" key="8">
    <source>
        <dbReference type="Proteomes" id="UP001362899"/>
    </source>
</evidence>
<keyword evidence="3 4" id="KW-0067">ATP-binding</keyword>
<feature type="domain" description="Protein kinase" evidence="6">
    <location>
        <begin position="21"/>
        <end position="319"/>
    </location>
</feature>
<organism evidence="7 8">
    <name type="scientific">Starmerella bacillaris</name>
    <name type="common">Yeast</name>
    <name type="synonym">Candida zemplinina</name>
    <dbReference type="NCBI Taxonomy" id="1247836"/>
    <lineage>
        <taxon>Eukaryota</taxon>
        <taxon>Fungi</taxon>
        <taxon>Dikarya</taxon>
        <taxon>Ascomycota</taxon>
        <taxon>Saccharomycotina</taxon>
        <taxon>Dipodascomycetes</taxon>
        <taxon>Dipodascales</taxon>
        <taxon>Trichomonascaceae</taxon>
        <taxon>Starmerella</taxon>
    </lineage>
</organism>
<evidence type="ECO:0000313" key="7">
    <source>
        <dbReference type="EMBL" id="GMM50443.1"/>
    </source>
</evidence>
<proteinExistence type="inferred from homology"/>
<dbReference type="Gene3D" id="3.30.200.20">
    <property type="entry name" value="Phosphorylase Kinase, domain 1"/>
    <property type="match status" value="1"/>
</dbReference>
<dbReference type="InterPro" id="IPR008271">
    <property type="entry name" value="Ser/Thr_kinase_AS"/>
</dbReference>
<dbReference type="InterPro" id="IPR017441">
    <property type="entry name" value="Protein_kinase_ATP_BS"/>
</dbReference>
<dbReference type="PROSITE" id="PS50011">
    <property type="entry name" value="PROTEIN_KINASE_DOM"/>
    <property type="match status" value="1"/>
</dbReference>
<evidence type="ECO:0000259" key="6">
    <source>
        <dbReference type="PROSITE" id="PS50011"/>
    </source>
</evidence>
<evidence type="ECO:0000256" key="1">
    <source>
        <dbReference type="ARBA" id="ARBA00022527"/>
    </source>
</evidence>
<dbReference type="InterPro" id="IPR011009">
    <property type="entry name" value="Kinase-like_dom_sf"/>
</dbReference>